<evidence type="ECO:0000313" key="9">
    <source>
        <dbReference type="Proteomes" id="UP000054302"/>
    </source>
</evidence>
<dbReference type="Pfam" id="PF07955">
    <property type="entry name" value="DUF1687"/>
    <property type="match status" value="1"/>
</dbReference>
<accession>A0A0D1ZAI4</accession>
<dbReference type="PANTHER" id="PTHR28071:SF1">
    <property type="entry name" value="REDOX PROTEIN FMP46, MITOCHONDRIAL-RELATED"/>
    <property type="match status" value="1"/>
</dbReference>
<keyword evidence="5" id="KW-0560">Oxidoreductase</keyword>
<dbReference type="InterPro" id="IPR006660">
    <property type="entry name" value="Arsenate_reductase-like"/>
</dbReference>
<comment type="subcellular location">
    <subcellularLocation>
        <location evidence="2">Mitochondrion</location>
    </subcellularLocation>
</comment>
<protein>
    <submittedName>
        <fullName evidence="8">Uncharacterized protein</fullName>
    </submittedName>
</protein>
<dbReference type="Proteomes" id="UP000054302">
    <property type="component" value="Unassembled WGS sequence"/>
</dbReference>
<dbReference type="EMBL" id="KN847523">
    <property type="protein sequence ID" value="KIV90969.1"/>
    <property type="molecule type" value="Genomic_DNA"/>
</dbReference>
<dbReference type="SUPFAM" id="SSF52833">
    <property type="entry name" value="Thioredoxin-like"/>
    <property type="match status" value="1"/>
</dbReference>
<dbReference type="OMA" id="IVDWNNG"/>
<dbReference type="HOGENOM" id="CLU_126094_0_0_1"/>
<dbReference type="GO" id="GO:0016491">
    <property type="term" value="F:oxidoreductase activity"/>
    <property type="evidence" value="ECO:0007669"/>
    <property type="project" value="UniProtKB-KW"/>
</dbReference>
<dbReference type="RefSeq" id="XP_016222543.1">
    <property type="nucleotide sequence ID" value="XM_016370250.1"/>
</dbReference>
<comment type="similarity">
    <text evidence="3">Belongs to the FMP46 family.</text>
</comment>
<proteinExistence type="inferred from homology"/>
<dbReference type="OrthoDB" id="59229at2759"/>
<keyword evidence="4" id="KW-0809">Transit peptide</keyword>
<evidence type="ECO:0000256" key="7">
    <source>
        <dbReference type="SAM" id="MobiDB-lite"/>
    </source>
</evidence>
<gene>
    <name evidence="8" type="ORF">PV10_05567</name>
</gene>
<evidence type="ECO:0000256" key="3">
    <source>
        <dbReference type="ARBA" id="ARBA00009734"/>
    </source>
</evidence>
<dbReference type="InterPro" id="IPR012882">
    <property type="entry name" value="Fmp46"/>
</dbReference>
<dbReference type="Gene3D" id="3.40.30.10">
    <property type="entry name" value="Glutaredoxin"/>
    <property type="match status" value="1"/>
</dbReference>
<sequence length="154" mass="16597">MHPKPSKGWISNMFRAGKTLDVITLFHKPSISASVRAANILKQASAAASATATEDQASDHTAQNKHADRDPFELEITENPPTADQLKSIFDYVGSGKAAQLVEGAASQSDALRKLKENGDAFKRPVVVDWVNARAVVGDQESEILKLVRSSANK</sequence>
<name>A0A0D1ZAI4_EXOME</name>
<dbReference type="PROSITE" id="PS51353">
    <property type="entry name" value="ARSC"/>
    <property type="match status" value="1"/>
</dbReference>
<organism evidence="8 9">
    <name type="scientific">Exophiala mesophila</name>
    <name type="common">Black yeast-like fungus</name>
    <dbReference type="NCBI Taxonomy" id="212818"/>
    <lineage>
        <taxon>Eukaryota</taxon>
        <taxon>Fungi</taxon>
        <taxon>Dikarya</taxon>
        <taxon>Ascomycota</taxon>
        <taxon>Pezizomycotina</taxon>
        <taxon>Eurotiomycetes</taxon>
        <taxon>Chaetothyriomycetidae</taxon>
        <taxon>Chaetothyriales</taxon>
        <taxon>Herpotrichiellaceae</taxon>
        <taxon>Exophiala</taxon>
    </lineage>
</organism>
<evidence type="ECO:0000256" key="4">
    <source>
        <dbReference type="ARBA" id="ARBA00022946"/>
    </source>
</evidence>
<dbReference type="PANTHER" id="PTHR28071">
    <property type="entry name" value="REDOX PROTEIN FMP46, MITOCHONDRIAL-RELATED"/>
    <property type="match status" value="1"/>
</dbReference>
<evidence type="ECO:0000256" key="6">
    <source>
        <dbReference type="ARBA" id="ARBA00023128"/>
    </source>
</evidence>
<feature type="region of interest" description="Disordered" evidence="7">
    <location>
        <begin position="50"/>
        <end position="79"/>
    </location>
</feature>
<comment type="function">
    <text evidence="1">Putative mitochondrial redox protein which could be involved in the reduction of small toxic molecules.</text>
</comment>
<dbReference type="AlphaFoldDB" id="A0A0D1ZAI4"/>
<dbReference type="GO" id="GO:0005739">
    <property type="term" value="C:mitochondrion"/>
    <property type="evidence" value="ECO:0007669"/>
    <property type="project" value="UniProtKB-SubCell"/>
</dbReference>
<keyword evidence="6" id="KW-0496">Mitochondrion</keyword>
<evidence type="ECO:0000256" key="2">
    <source>
        <dbReference type="ARBA" id="ARBA00004173"/>
    </source>
</evidence>
<evidence type="ECO:0000313" key="8">
    <source>
        <dbReference type="EMBL" id="KIV90969.1"/>
    </source>
</evidence>
<dbReference type="InterPro" id="IPR036249">
    <property type="entry name" value="Thioredoxin-like_sf"/>
</dbReference>
<dbReference type="GeneID" id="27323412"/>
<evidence type="ECO:0000256" key="5">
    <source>
        <dbReference type="ARBA" id="ARBA00023002"/>
    </source>
</evidence>
<keyword evidence="9" id="KW-1185">Reference proteome</keyword>
<reference evidence="8 9" key="1">
    <citation type="submission" date="2015-01" db="EMBL/GenBank/DDBJ databases">
        <title>The Genome Sequence of Exophiala mesophila CBS40295.</title>
        <authorList>
            <consortium name="The Broad Institute Genomics Platform"/>
            <person name="Cuomo C."/>
            <person name="de Hoog S."/>
            <person name="Gorbushina A."/>
            <person name="Stielow B."/>
            <person name="Teixiera M."/>
            <person name="Abouelleil A."/>
            <person name="Chapman S.B."/>
            <person name="Priest M."/>
            <person name="Young S.K."/>
            <person name="Wortman J."/>
            <person name="Nusbaum C."/>
            <person name="Birren B."/>
        </authorList>
    </citation>
    <scope>NUCLEOTIDE SEQUENCE [LARGE SCALE GENOMIC DNA]</scope>
    <source>
        <strain evidence="8 9">CBS 40295</strain>
    </source>
</reference>
<evidence type="ECO:0000256" key="1">
    <source>
        <dbReference type="ARBA" id="ARBA00002963"/>
    </source>
</evidence>
<dbReference type="VEuPathDB" id="FungiDB:PV10_05567"/>